<feature type="compositionally biased region" description="Basic and acidic residues" evidence="1">
    <location>
        <begin position="95"/>
        <end position="115"/>
    </location>
</feature>
<name>A0A5N7DR10_9EURO</name>
<evidence type="ECO:0000313" key="4">
    <source>
        <dbReference type="Proteomes" id="UP000325579"/>
    </source>
</evidence>
<dbReference type="RefSeq" id="XP_031946200.1">
    <property type="nucleotide sequence ID" value="XM_032086043.1"/>
</dbReference>
<protein>
    <recommendedName>
        <fullName evidence="5">Cyanovirin-N domain-containing protein</fullName>
    </recommendedName>
</protein>
<feature type="region of interest" description="Disordered" evidence="1">
    <location>
        <begin position="95"/>
        <end position="120"/>
    </location>
</feature>
<keyword evidence="2" id="KW-0732">Signal</keyword>
<proteinExistence type="predicted"/>
<dbReference type="PROSITE" id="PS51257">
    <property type="entry name" value="PROKAR_LIPOPROTEIN"/>
    <property type="match status" value="1"/>
</dbReference>
<keyword evidence="4" id="KW-1185">Reference proteome</keyword>
<reference evidence="3 4" key="1">
    <citation type="submission" date="2019-04" db="EMBL/GenBank/DDBJ databases">
        <authorList>
            <consortium name="DOE Joint Genome Institute"/>
            <person name="Mondo S."/>
            <person name="Kjaerbolling I."/>
            <person name="Vesth T."/>
            <person name="Frisvad J.C."/>
            <person name="Nybo J.L."/>
            <person name="Theobald S."/>
            <person name="Kildgaard S."/>
            <person name="Isbrandt T."/>
            <person name="Kuo A."/>
            <person name="Sato A."/>
            <person name="Lyhne E.K."/>
            <person name="Kogle M.E."/>
            <person name="Wiebenga A."/>
            <person name="Kun R.S."/>
            <person name="Lubbers R.J."/>
            <person name="Makela M.R."/>
            <person name="Barry K."/>
            <person name="Chovatia M."/>
            <person name="Clum A."/>
            <person name="Daum C."/>
            <person name="Haridas S."/>
            <person name="He G."/>
            <person name="LaButti K."/>
            <person name="Lipzen A."/>
            <person name="Riley R."/>
            <person name="Salamov A."/>
            <person name="Simmons B.A."/>
            <person name="Magnuson J.K."/>
            <person name="Henrissat B."/>
            <person name="Mortensen U.H."/>
            <person name="Larsen T.O."/>
            <person name="Devries R.P."/>
            <person name="Grigoriev I.V."/>
            <person name="Machida M."/>
            <person name="Baker S.E."/>
            <person name="Andersen M.R."/>
            <person name="Cantor M.N."/>
            <person name="Hua S.X."/>
        </authorList>
    </citation>
    <scope>NUCLEOTIDE SEQUENCE [LARGE SCALE GENOMIC DNA]</scope>
    <source>
        <strain evidence="3 4">CBS 119388</strain>
    </source>
</reference>
<evidence type="ECO:0000256" key="1">
    <source>
        <dbReference type="SAM" id="MobiDB-lite"/>
    </source>
</evidence>
<feature type="signal peptide" evidence="2">
    <location>
        <begin position="1"/>
        <end position="20"/>
    </location>
</feature>
<dbReference type="Proteomes" id="UP000325579">
    <property type="component" value="Unassembled WGS sequence"/>
</dbReference>
<sequence length="222" mass="24490">MRQTFAILALFLAGFAACQGAAGSSEGDMPGNYPESPPGSPKPGPKAGVDKAQPPLSRKALLEKRCREIRVRELSRYDDAGSVYVYLDVICTDDPKNDPDHSKDSSGKNQDEPKEQSSSVNLDWFLGWDKSKGGPLRGNDRYGPLSALCWGCKYTRGTKEGENNFSCWCKNSKPGSGIRAQDPVTKKWGHRTQYDLGDVLEILPNGRIGFDTQDFRAREARE</sequence>
<dbReference type="EMBL" id="ML736741">
    <property type="protein sequence ID" value="KAE8408881.1"/>
    <property type="molecule type" value="Genomic_DNA"/>
</dbReference>
<evidence type="ECO:0000256" key="2">
    <source>
        <dbReference type="SAM" id="SignalP"/>
    </source>
</evidence>
<feature type="chain" id="PRO_5024862157" description="Cyanovirin-N domain-containing protein" evidence="2">
    <location>
        <begin position="21"/>
        <end position="222"/>
    </location>
</feature>
<evidence type="ECO:0000313" key="3">
    <source>
        <dbReference type="EMBL" id="KAE8408881.1"/>
    </source>
</evidence>
<organism evidence="3 4">
    <name type="scientific">Aspergillus pseudonomiae</name>
    <dbReference type="NCBI Taxonomy" id="1506151"/>
    <lineage>
        <taxon>Eukaryota</taxon>
        <taxon>Fungi</taxon>
        <taxon>Dikarya</taxon>
        <taxon>Ascomycota</taxon>
        <taxon>Pezizomycotina</taxon>
        <taxon>Eurotiomycetes</taxon>
        <taxon>Eurotiomycetidae</taxon>
        <taxon>Eurotiales</taxon>
        <taxon>Aspergillaceae</taxon>
        <taxon>Aspergillus</taxon>
        <taxon>Aspergillus subgen. Circumdati</taxon>
    </lineage>
</organism>
<gene>
    <name evidence="3" type="ORF">BDV37DRAFT_278396</name>
</gene>
<feature type="compositionally biased region" description="Pro residues" evidence="1">
    <location>
        <begin position="35"/>
        <end position="44"/>
    </location>
</feature>
<dbReference type="AlphaFoldDB" id="A0A5N7DR10"/>
<accession>A0A5N7DR10</accession>
<dbReference type="GeneID" id="43670734"/>
<dbReference type="OrthoDB" id="4378929at2759"/>
<feature type="region of interest" description="Disordered" evidence="1">
    <location>
        <begin position="23"/>
        <end position="58"/>
    </location>
</feature>
<evidence type="ECO:0008006" key="5">
    <source>
        <dbReference type="Google" id="ProtNLM"/>
    </source>
</evidence>